<sequence>MVDGEDRSKSVPSGRPMARLSDAERALIEHEPASLKLGWRFLRWLSGSELYAPLDVAGLSELIRYASACEVEYVIGEWLRQGATLTGVELQLLRAQPLACPPGGLLSPPSVASILAGWRLGAARLHEQGLQDRHSHIDW</sequence>
<evidence type="ECO:0000313" key="2">
    <source>
        <dbReference type="Proteomes" id="UP000825388"/>
    </source>
</evidence>
<proteinExistence type="predicted"/>
<protein>
    <submittedName>
        <fullName evidence="1">Uncharacterized protein</fullName>
    </submittedName>
</protein>
<gene>
    <name evidence="1" type="ORF">Xseb_19155</name>
</gene>
<name>A0AAW4RST9_XANCI</name>
<accession>A0AAW4RST9</accession>
<organism evidence="1 2">
    <name type="scientific">Xanthomonas citri pv. sesbaniae</name>
    <dbReference type="NCBI Taxonomy" id="473425"/>
    <lineage>
        <taxon>Bacteria</taxon>
        <taxon>Pseudomonadati</taxon>
        <taxon>Pseudomonadota</taxon>
        <taxon>Gammaproteobacteria</taxon>
        <taxon>Lysobacterales</taxon>
        <taxon>Lysobacteraceae</taxon>
        <taxon>Xanthomonas</taxon>
    </lineage>
</organism>
<dbReference type="Proteomes" id="UP000825388">
    <property type="component" value="Unassembled WGS sequence"/>
</dbReference>
<dbReference type="AlphaFoldDB" id="A0AAW4RST9"/>
<reference evidence="1" key="1">
    <citation type="submission" date="2015-12" db="EMBL/GenBank/DDBJ databases">
        <authorList>
            <person name="Bansal K."/>
            <person name="Midha S."/>
            <person name="Patil P.B."/>
        </authorList>
    </citation>
    <scope>NUCLEOTIDE SEQUENCE</scope>
    <source>
        <strain evidence="1">LMG867</strain>
    </source>
</reference>
<evidence type="ECO:0000313" key="1">
    <source>
        <dbReference type="EMBL" id="MBZ3926185.1"/>
    </source>
</evidence>
<comment type="caution">
    <text evidence="1">The sequence shown here is derived from an EMBL/GenBank/DDBJ whole genome shotgun (WGS) entry which is preliminary data.</text>
</comment>
<dbReference type="EMBL" id="LOKL01000153">
    <property type="protein sequence ID" value="MBZ3926185.1"/>
    <property type="molecule type" value="Genomic_DNA"/>
</dbReference>
<dbReference type="RefSeq" id="WP_089113686.1">
    <property type="nucleotide sequence ID" value="NZ_LOKL01000153.1"/>
</dbReference>